<dbReference type="InterPro" id="IPR006058">
    <property type="entry name" value="2Fe2S_fd_BS"/>
</dbReference>
<evidence type="ECO:0000256" key="8">
    <source>
        <dbReference type="ARBA" id="ARBA00023014"/>
    </source>
</evidence>
<dbReference type="Pfam" id="PF00111">
    <property type="entry name" value="Fer2"/>
    <property type="match status" value="1"/>
</dbReference>
<evidence type="ECO:0000313" key="11">
    <source>
        <dbReference type="EMBL" id="MYM34481.1"/>
    </source>
</evidence>
<dbReference type="EMBL" id="WWCO01000005">
    <property type="protein sequence ID" value="MYM34481.1"/>
    <property type="molecule type" value="Genomic_DNA"/>
</dbReference>
<dbReference type="Gene3D" id="3.40.50.80">
    <property type="entry name" value="Nucleotide-binding domain of ferredoxin-NADP reductase (FNR) module"/>
    <property type="match status" value="1"/>
</dbReference>
<keyword evidence="7" id="KW-0408">Iron</keyword>
<dbReference type="SUPFAM" id="SSF63380">
    <property type="entry name" value="Riboflavin synthase domain-like"/>
    <property type="match status" value="1"/>
</dbReference>
<reference evidence="11 12" key="1">
    <citation type="submission" date="2019-12" db="EMBL/GenBank/DDBJ databases">
        <title>Novel species isolated from a subtropical stream in China.</title>
        <authorList>
            <person name="Lu H."/>
        </authorList>
    </citation>
    <scope>NUCLEOTIDE SEQUENCE [LARGE SCALE GENOMIC DNA]</scope>
    <source>
        <strain evidence="11 12">FT94W</strain>
    </source>
</reference>
<feature type="domain" description="FAD-binding FR-type" evidence="10">
    <location>
        <begin position="3"/>
        <end position="105"/>
    </location>
</feature>
<dbReference type="InterPro" id="IPR012675">
    <property type="entry name" value="Beta-grasp_dom_sf"/>
</dbReference>
<comment type="cofactor">
    <cofactor evidence="1">
        <name>FMN</name>
        <dbReference type="ChEBI" id="CHEBI:58210"/>
    </cofactor>
</comment>
<evidence type="ECO:0000256" key="2">
    <source>
        <dbReference type="ARBA" id="ARBA00022630"/>
    </source>
</evidence>
<dbReference type="Pfam" id="PF22290">
    <property type="entry name" value="DmmA-like_N"/>
    <property type="match status" value="1"/>
</dbReference>
<proteinExistence type="predicted"/>
<keyword evidence="3" id="KW-0288">FMN</keyword>
<dbReference type="InterPro" id="IPR036010">
    <property type="entry name" value="2Fe-2S_ferredoxin-like_sf"/>
</dbReference>
<dbReference type="PANTHER" id="PTHR47354:SF1">
    <property type="entry name" value="CARNITINE MONOOXYGENASE REDUCTASE SUBUNIT"/>
    <property type="match status" value="1"/>
</dbReference>
<keyword evidence="12" id="KW-1185">Reference proteome</keyword>
<dbReference type="Proteomes" id="UP000449678">
    <property type="component" value="Unassembled WGS sequence"/>
</dbReference>
<dbReference type="InterPro" id="IPR001041">
    <property type="entry name" value="2Fe-2S_ferredoxin-type"/>
</dbReference>
<keyword evidence="6" id="KW-0560">Oxidoreductase</keyword>
<dbReference type="SUPFAM" id="SSF52343">
    <property type="entry name" value="Ferredoxin reductase-like, C-terminal NADP-linked domain"/>
    <property type="match status" value="1"/>
</dbReference>
<evidence type="ECO:0000259" key="9">
    <source>
        <dbReference type="PROSITE" id="PS51085"/>
    </source>
</evidence>
<keyword evidence="8" id="KW-0411">Iron-sulfur</keyword>
<dbReference type="InterPro" id="IPR054582">
    <property type="entry name" value="DmmA-like_N"/>
</dbReference>
<evidence type="ECO:0000256" key="5">
    <source>
        <dbReference type="ARBA" id="ARBA00022723"/>
    </source>
</evidence>
<evidence type="ECO:0000259" key="10">
    <source>
        <dbReference type="PROSITE" id="PS51384"/>
    </source>
</evidence>
<dbReference type="PRINTS" id="PR00409">
    <property type="entry name" value="PHDIOXRDTASE"/>
</dbReference>
<keyword evidence="5" id="KW-0479">Metal-binding</keyword>
<dbReference type="RefSeq" id="WP_160989871.1">
    <property type="nucleotide sequence ID" value="NZ_WWCO01000005.1"/>
</dbReference>
<dbReference type="CDD" id="cd00207">
    <property type="entry name" value="fer2"/>
    <property type="match status" value="1"/>
</dbReference>
<dbReference type="InterPro" id="IPR039261">
    <property type="entry name" value="FNR_nucleotide-bd"/>
</dbReference>
<evidence type="ECO:0000313" key="12">
    <source>
        <dbReference type="Proteomes" id="UP000449678"/>
    </source>
</evidence>
<accession>A0ABW9V458</accession>
<dbReference type="Gene3D" id="2.40.30.10">
    <property type="entry name" value="Translation factors"/>
    <property type="match status" value="1"/>
</dbReference>
<dbReference type="PROSITE" id="PS51384">
    <property type="entry name" value="FAD_FR"/>
    <property type="match status" value="1"/>
</dbReference>
<organism evidence="11 12">
    <name type="scientific">Duganella lactea</name>
    <dbReference type="NCBI Taxonomy" id="2692173"/>
    <lineage>
        <taxon>Bacteria</taxon>
        <taxon>Pseudomonadati</taxon>
        <taxon>Pseudomonadota</taxon>
        <taxon>Betaproteobacteria</taxon>
        <taxon>Burkholderiales</taxon>
        <taxon>Oxalobacteraceae</taxon>
        <taxon>Telluria group</taxon>
        <taxon>Duganella</taxon>
    </lineage>
</organism>
<dbReference type="InterPro" id="IPR017927">
    <property type="entry name" value="FAD-bd_FR_type"/>
</dbReference>
<evidence type="ECO:0000256" key="7">
    <source>
        <dbReference type="ARBA" id="ARBA00023004"/>
    </source>
</evidence>
<dbReference type="SUPFAM" id="SSF54292">
    <property type="entry name" value="2Fe-2S ferredoxin-like"/>
    <property type="match status" value="1"/>
</dbReference>
<name>A0ABW9V458_9BURK</name>
<keyword evidence="2" id="KW-0285">Flavoprotein</keyword>
<dbReference type="PANTHER" id="PTHR47354">
    <property type="entry name" value="NADH OXIDOREDUCTASE HCR"/>
    <property type="match status" value="1"/>
</dbReference>
<dbReference type="InterPro" id="IPR017938">
    <property type="entry name" value="Riboflavin_synthase-like_b-brl"/>
</dbReference>
<gene>
    <name evidence="11" type="ORF">GTP38_09040</name>
</gene>
<dbReference type="InterPro" id="IPR050415">
    <property type="entry name" value="MRET"/>
</dbReference>
<comment type="caution">
    <text evidence="11">The sequence shown here is derived from an EMBL/GenBank/DDBJ whole genome shotgun (WGS) entry which is preliminary data.</text>
</comment>
<keyword evidence="4" id="KW-0001">2Fe-2S</keyword>
<protein>
    <submittedName>
        <fullName evidence="11">2Fe-2S iron-sulfur cluster binding domain-containing protein</fullName>
    </submittedName>
</protein>
<dbReference type="Gene3D" id="3.10.20.30">
    <property type="match status" value="1"/>
</dbReference>
<evidence type="ECO:0000256" key="4">
    <source>
        <dbReference type="ARBA" id="ARBA00022714"/>
    </source>
</evidence>
<feature type="domain" description="2Fe-2S ferredoxin-type" evidence="9">
    <location>
        <begin position="236"/>
        <end position="321"/>
    </location>
</feature>
<dbReference type="PROSITE" id="PS51085">
    <property type="entry name" value="2FE2S_FER_2"/>
    <property type="match status" value="1"/>
</dbReference>
<evidence type="ECO:0000256" key="1">
    <source>
        <dbReference type="ARBA" id="ARBA00001917"/>
    </source>
</evidence>
<evidence type="ECO:0000256" key="3">
    <source>
        <dbReference type="ARBA" id="ARBA00022643"/>
    </source>
</evidence>
<dbReference type="CDD" id="cd06185">
    <property type="entry name" value="PDR_like"/>
    <property type="match status" value="1"/>
</dbReference>
<dbReference type="PROSITE" id="PS00197">
    <property type="entry name" value="2FE2S_FER_1"/>
    <property type="match status" value="1"/>
</dbReference>
<sequence length="321" mass="34475">MSTARLQVRVAQRCNEAEDICSYELVSVDGAELPPFTAGAHIDVHVGDGLVRQYSLCNPPHERHRYLIGVLRDPASRGGSRAMHEQVQTGATLQISAPKNHFPLAEAPRSLLLAGGIGVTPVLAMAEALSAQGAPFEMHYCARSPERAAFRERIAASAFAPQVHFHYDSGDAAQKLDLPALLAGLDRGTHIYLCGPQGFIDYVKGCAKAHDWPQEQVHLEYFGAAVAPAAGGDQPFEVKLASSGKVYTIPADSTVLRVLNDAGVFIPASCEQGVCGTCLTRVLDGVPDHRDLYLEQAEQAANDQFTPCCSRSKTAMLTLDL</sequence>
<evidence type="ECO:0000256" key="6">
    <source>
        <dbReference type="ARBA" id="ARBA00023002"/>
    </source>
</evidence>